<sequence>MSMFAFLAGTKLMIDEDRYIVRREINGAIELENLNYNKIEIWDKEHLLEKWNKEELVFRNNDWRSSESEIRDFSLLDIDSVNEAKRRYKIIKPVIDGEILPAEIKSYLDTIEPKVSKTTFYEWKSRWEKYEDIRTLVKKKPGPKNHYTKGEIVELIEELVNEFQYSGEKFTDEHLFSEFSLRIEEINRFRDDKNKIKIVSRSTFYRRKKTIEDKFRKEEIRLGKVETELRKKGSRKEVVITKPLERVEIDWTPVDVLLINPSTLKPERPWLVYAIDKATGHPLGFYVTFKDVNASAVKQCLLHSIMPKTYLKKLYPLIENDWVAYGKPSEVVFDNSIINESYDVKDTCQQLNINVHFCKVGAGYQKGTIERGFRTLNTTWIHTLKGTTFSNVYEKGLYDSVGEACITMQTFIYMAHLVMVDVIANSYDKRRGGKPKDLWLKGLVNNPLLQLPIPQSKKELKLIFMSGIDYRKIQNKGVVIENEYYNSKDLMELRANLINEVKHEKKIGSVKVRYDLADMRSVYVYDKFKKIYIQANNTSLERKEIPTNLPVYLSQLELDSSVRTLGANKDDVTNLAKTIRKVKELTNCDKKKYNQQKRNLEQLNKRDLPKSYNYEGISSMGLAELQIESPIEADTIVVHFDEQKERENKQKKYATKSKKEQLQDEETMIGKSNSDYIDLDSLPDYGVSFKK</sequence>
<dbReference type="EMBL" id="LDPH01000015">
    <property type="protein sequence ID" value="KLV25607.1"/>
    <property type="molecule type" value="Genomic_DNA"/>
</dbReference>
<dbReference type="Gene3D" id="3.30.420.10">
    <property type="entry name" value="Ribonuclease H-like superfamily/Ribonuclease H"/>
    <property type="match status" value="1"/>
</dbReference>
<dbReference type="RefSeq" id="WP_016204946.1">
    <property type="nucleotide sequence ID" value="NZ_JAPWCI010000058.1"/>
</dbReference>
<dbReference type="Pfam" id="PF09299">
    <property type="entry name" value="Mu-transpos_C"/>
    <property type="match status" value="1"/>
</dbReference>
<name>A0A0J1II51_NIACI</name>
<organism evidence="3 4">
    <name type="scientific">Niallia circulans</name>
    <name type="common">Bacillus circulans</name>
    <dbReference type="NCBI Taxonomy" id="1397"/>
    <lineage>
        <taxon>Bacteria</taxon>
        <taxon>Bacillati</taxon>
        <taxon>Bacillota</taxon>
        <taxon>Bacilli</taxon>
        <taxon>Bacillales</taxon>
        <taxon>Bacillaceae</taxon>
        <taxon>Niallia</taxon>
    </lineage>
</organism>
<protein>
    <recommendedName>
        <fullName evidence="2">Integrase catalytic domain-containing protein</fullName>
    </recommendedName>
</protein>
<evidence type="ECO:0000313" key="4">
    <source>
        <dbReference type="Proteomes" id="UP000036045"/>
    </source>
</evidence>
<feature type="region of interest" description="Disordered" evidence="1">
    <location>
        <begin position="645"/>
        <end position="669"/>
    </location>
</feature>
<evidence type="ECO:0000256" key="1">
    <source>
        <dbReference type="SAM" id="MobiDB-lite"/>
    </source>
</evidence>
<accession>A0A0J1II51</accession>
<evidence type="ECO:0000259" key="2">
    <source>
        <dbReference type="PROSITE" id="PS50994"/>
    </source>
</evidence>
<evidence type="ECO:0000313" key="3">
    <source>
        <dbReference type="EMBL" id="KLV25607.1"/>
    </source>
</evidence>
<dbReference type="InterPro" id="IPR036397">
    <property type="entry name" value="RNaseH_sf"/>
</dbReference>
<dbReference type="InterPro" id="IPR012337">
    <property type="entry name" value="RNaseH-like_sf"/>
</dbReference>
<dbReference type="OrthoDB" id="501284at2"/>
<reference evidence="3 4" key="1">
    <citation type="submission" date="2015-05" db="EMBL/GenBank/DDBJ databases">
        <title>Whole genome sequence and identification of bacterial endophytes from Costus igneus.</title>
        <authorList>
            <person name="Lee Y.P."/>
            <person name="Gan H.M."/>
            <person name="Eng W."/>
            <person name="Wheatley M.S."/>
            <person name="Caraballo A."/>
            <person name="Polter S."/>
            <person name="Savka M.A."/>
            <person name="Hudson A.O."/>
        </authorList>
    </citation>
    <scope>NUCLEOTIDE SEQUENCE [LARGE SCALE GENOMIC DNA]</scope>
    <source>
        <strain evidence="3 4">RIT379</strain>
    </source>
</reference>
<dbReference type="PATRIC" id="fig|1397.4.peg.1331"/>
<dbReference type="GO" id="GO:0015074">
    <property type="term" value="P:DNA integration"/>
    <property type="evidence" value="ECO:0007669"/>
    <property type="project" value="InterPro"/>
</dbReference>
<dbReference type="GO" id="GO:0003676">
    <property type="term" value="F:nucleic acid binding"/>
    <property type="evidence" value="ECO:0007669"/>
    <property type="project" value="InterPro"/>
</dbReference>
<dbReference type="InterPro" id="IPR015378">
    <property type="entry name" value="Transposase-like_Mu_C"/>
</dbReference>
<gene>
    <name evidence="3" type="ORF">ABW02_15715</name>
</gene>
<dbReference type="InterPro" id="IPR001584">
    <property type="entry name" value="Integrase_cat-core"/>
</dbReference>
<proteinExistence type="predicted"/>
<comment type="caution">
    <text evidence="3">The sequence shown here is derived from an EMBL/GenBank/DDBJ whole genome shotgun (WGS) entry which is preliminary data.</text>
</comment>
<feature type="domain" description="Integrase catalytic" evidence="2">
    <location>
        <begin position="239"/>
        <end position="443"/>
    </location>
</feature>
<dbReference type="Proteomes" id="UP000036045">
    <property type="component" value="Unassembled WGS sequence"/>
</dbReference>
<keyword evidence="4" id="KW-1185">Reference proteome</keyword>
<dbReference type="SUPFAM" id="SSF53098">
    <property type="entry name" value="Ribonuclease H-like"/>
    <property type="match status" value="1"/>
</dbReference>
<dbReference type="AlphaFoldDB" id="A0A0J1II51"/>
<dbReference type="PROSITE" id="PS50994">
    <property type="entry name" value="INTEGRASE"/>
    <property type="match status" value="1"/>
</dbReference>